<feature type="transmembrane region" description="Helical" evidence="11">
    <location>
        <begin position="173"/>
        <end position="194"/>
    </location>
</feature>
<evidence type="ECO:0000313" key="12">
    <source>
        <dbReference type="EnsemblMetazoa" id="MESCA005828-PA"/>
    </source>
</evidence>
<organism evidence="12 13">
    <name type="scientific">Megaselia scalaris</name>
    <name type="common">Humpbacked fly</name>
    <name type="synonym">Phora scalaris</name>
    <dbReference type="NCBI Taxonomy" id="36166"/>
    <lineage>
        <taxon>Eukaryota</taxon>
        <taxon>Metazoa</taxon>
        <taxon>Ecdysozoa</taxon>
        <taxon>Arthropoda</taxon>
        <taxon>Hexapoda</taxon>
        <taxon>Insecta</taxon>
        <taxon>Pterygota</taxon>
        <taxon>Neoptera</taxon>
        <taxon>Endopterygota</taxon>
        <taxon>Diptera</taxon>
        <taxon>Brachycera</taxon>
        <taxon>Muscomorpha</taxon>
        <taxon>Platypezoidea</taxon>
        <taxon>Phoridae</taxon>
        <taxon>Megaseliini</taxon>
        <taxon>Megaselia</taxon>
    </lineage>
</organism>
<feature type="transmembrane region" description="Helical" evidence="11">
    <location>
        <begin position="70"/>
        <end position="97"/>
    </location>
</feature>
<evidence type="ECO:0000256" key="8">
    <source>
        <dbReference type="ARBA" id="ARBA00023170"/>
    </source>
</evidence>
<comment type="subcellular location">
    <subcellularLocation>
        <location evidence="1">Cell membrane</location>
        <topology evidence="1">Multi-pass membrane protein</topology>
    </subcellularLocation>
</comment>
<dbReference type="Pfam" id="PF02949">
    <property type="entry name" value="7tm_6"/>
    <property type="match status" value="1"/>
</dbReference>
<dbReference type="GO" id="GO:0005549">
    <property type="term" value="F:odorant binding"/>
    <property type="evidence" value="ECO:0007669"/>
    <property type="project" value="InterPro"/>
</dbReference>
<evidence type="ECO:0000256" key="1">
    <source>
        <dbReference type="ARBA" id="ARBA00004651"/>
    </source>
</evidence>
<dbReference type="HOGENOM" id="CLU_1373646_0_0_1"/>
<dbReference type="EnsemblMetazoa" id="MESCA005828-RA">
    <property type="protein sequence ID" value="MESCA005828-PA"/>
    <property type="gene ID" value="MESCA005828"/>
</dbReference>
<evidence type="ECO:0000256" key="6">
    <source>
        <dbReference type="ARBA" id="ARBA00022989"/>
    </source>
</evidence>
<reference evidence="13" key="1">
    <citation type="submission" date="2013-02" db="EMBL/GenBank/DDBJ databases">
        <authorList>
            <person name="Hughes D."/>
        </authorList>
    </citation>
    <scope>NUCLEOTIDE SEQUENCE</scope>
    <source>
        <strain>Durham</strain>
        <strain evidence="13">NC isolate 2 -- Noor lab</strain>
    </source>
</reference>
<evidence type="ECO:0000256" key="2">
    <source>
        <dbReference type="ARBA" id="ARBA00022475"/>
    </source>
</evidence>
<evidence type="ECO:0000256" key="5">
    <source>
        <dbReference type="ARBA" id="ARBA00022725"/>
    </source>
</evidence>
<dbReference type="AlphaFoldDB" id="T1GQC4"/>
<sequence length="199" mass="22807">MSEMGRSLAGETLSTKRNLQQESRKSPYKDLCLTLFIKEFLSYDQNTNLIRELSKIIQSHNDLITLTQDFAHLFTIIILGHFVTSGFVLCVSCLNFILVESYLLKAIYLFYNAVVITQLFIFCSGGASIVDTSTEFAETAYFTEWYKCDIRVRKFIWLIIMRSQKPIELDVPFFAPSLPLFTAICRTAGSYIALLKTFI</sequence>
<dbReference type="STRING" id="36166.T1GQC4"/>
<proteinExistence type="predicted"/>
<dbReference type="EMBL" id="CAQQ02042342">
    <property type="status" value="NOT_ANNOTATED_CDS"/>
    <property type="molecule type" value="Genomic_DNA"/>
</dbReference>
<evidence type="ECO:0000256" key="4">
    <source>
        <dbReference type="ARBA" id="ARBA00022692"/>
    </source>
</evidence>
<dbReference type="PANTHER" id="PTHR21137">
    <property type="entry name" value="ODORANT RECEPTOR"/>
    <property type="match status" value="1"/>
</dbReference>
<evidence type="ECO:0000256" key="9">
    <source>
        <dbReference type="ARBA" id="ARBA00023224"/>
    </source>
</evidence>
<evidence type="ECO:0000256" key="3">
    <source>
        <dbReference type="ARBA" id="ARBA00022606"/>
    </source>
</evidence>
<keyword evidence="6 11" id="KW-1133">Transmembrane helix</keyword>
<evidence type="ECO:0000313" key="13">
    <source>
        <dbReference type="Proteomes" id="UP000015102"/>
    </source>
</evidence>
<protein>
    <recommendedName>
        <fullName evidence="14">Odorant receptor</fullName>
    </recommendedName>
</protein>
<keyword evidence="8" id="KW-0675">Receptor</keyword>
<dbReference type="InterPro" id="IPR004117">
    <property type="entry name" value="7tm6_olfct_rcpt"/>
</dbReference>
<evidence type="ECO:0008006" key="14">
    <source>
        <dbReference type="Google" id="ProtNLM"/>
    </source>
</evidence>
<feature type="transmembrane region" description="Helical" evidence="11">
    <location>
        <begin position="109"/>
        <end position="130"/>
    </location>
</feature>
<evidence type="ECO:0000256" key="11">
    <source>
        <dbReference type="SAM" id="Phobius"/>
    </source>
</evidence>
<accession>T1GQC4</accession>
<dbReference type="OMA" id="NWHLASS"/>
<keyword evidence="3" id="KW-0716">Sensory transduction</keyword>
<dbReference type="GO" id="GO:0004984">
    <property type="term" value="F:olfactory receptor activity"/>
    <property type="evidence" value="ECO:0007669"/>
    <property type="project" value="InterPro"/>
</dbReference>
<dbReference type="GO" id="GO:0007165">
    <property type="term" value="P:signal transduction"/>
    <property type="evidence" value="ECO:0007669"/>
    <property type="project" value="UniProtKB-KW"/>
</dbReference>
<dbReference type="PANTHER" id="PTHR21137:SF26">
    <property type="entry name" value="ODORANT RECEPTOR 10A-RELATED"/>
    <property type="match status" value="1"/>
</dbReference>
<name>T1GQC4_MEGSC</name>
<dbReference type="GO" id="GO:0005886">
    <property type="term" value="C:plasma membrane"/>
    <property type="evidence" value="ECO:0007669"/>
    <property type="project" value="UniProtKB-SubCell"/>
</dbReference>
<dbReference type="Proteomes" id="UP000015102">
    <property type="component" value="Unassembled WGS sequence"/>
</dbReference>
<keyword evidence="7 11" id="KW-0472">Membrane</keyword>
<keyword evidence="2" id="KW-1003">Cell membrane</keyword>
<feature type="region of interest" description="Disordered" evidence="10">
    <location>
        <begin position="1"/>
        <end position="21"/>
    </location>
</feature>
<evidence type="ECO:0000256" key="7">
    <source>
        <dbReference type="ARBA" id="ARBA00023136"/>
    </source>
</evidence>
<reference evidence="12" key="2">
    <citation type="submission" date="2015-06" db="UniProtKB">
        <authorList>
            <consortium name="EnsemblMetazoa"/>
        </authorList>
    </citation>
    <scope>IDENTIFICATION</scope>
</reference>
<evidence type="ECO:0000256" key="10">
    <source>
        <dbReference type="SAM" id="MobiDB-lite"/>
    </source>
</evidence>
<keyword evidence="13" id="KW-1185">Reference proteome</keyword>
<keyword evidence="4 11" id="KW-0812">Transmembrane</keyword>
<feature type="compositionally biased region" description="Polar residues" evidence="10">
    <location>
        <begin position="12"/>
        <end position="21"/>
    </location>
</feature>
<keyword evidence="9" id="KW-0807">Transducer</keyword>
<dbReference type="SMR" id="T1GQC4"/>
<keyword evidence="5" id="KW-0552">Olfaction</keyword>